<dbReference type="CDD" id="cd07061">
    <property type="entry name" value="HP_HAP_like"/>
    <property type="match status" value="1"/>
</dbReference>
<evidence type="ECO:0000256" key="11">
    <source>
        <dbReference type="ARBA" id="ARBA00043671"/>
    </source>
</evidence>
<dbReference type="GO" id="GO:0034417">
    <property type="term" value="F:bisphosphoglycerate 3-phosphatase activity"/>
    <property type="evidence" value="ECO:0007669"/>
    <property type="project" value="UniProtKB-EC"/>
</dbReference>
<dbReference type="PANTHER" id="PTHR20963">
    <property type="entry name" value="MULTIPLE INOSITOL POLYPHOSPHATE PHOSPHATASE-RELATED"/>
    <property type="match status" value="1"/>
</dbReference>
<keyword evidence="7" id="KW-0378">Hydrolase</keyword>
<dbReference type="GO" id="GO:0003993">
    <property type="term" value="F:acid phosphatase activity"/>
    <property type="evidence" value="ECO:0007669"/>
    <property type="project" value="TreeGrafter"/>
</dbReference>
<organism evidence="14 15">
    <name type="scientific">Chrysophaeum taylorii</name>
    <dbReference type="NCBI Taxonomy" id="2483200"/>
    <lineage>
        <taxon>Eukaryota</taxon>
        <taxon>Sar</taxon>
        <taxon>Stramenopiles</taxon>
        <taxon>Ochrophyta</taxon>
        <taxon>Pelagophyceae</taxon>
        <taxon>Pelagomonadales</taxon>
        <taxon>Pelagomonadaceae</taxon>
        <taxon>Chrysophaeum</taxon>
    </lineage>
</organism>
<evidence type="ECO:0000313" key="14">
    <source>
        <dbReference type="EMBL" id="KAJ8600813.1"/>
    </source>
</evidence>
<evidence type="ECO:0000256" key="1">
    <source>
        <dbReference type="ARBA" id="ARBA00004370"/>
    </source>
</evidence>
<evidence type="ECO:0000256" key="9">
    <source>
        <dbReference type="ARBA" id="ARBA00031642"/>
    </source>
</evidence>
<dbReference type="Gene3D" id="3.40.50.1240">
    <property type="entry name" value="Phosphoglycerate mutase-like"/>
    <property type="match status" value="1"/>
</dbReference>
<dbReference type="Proteomes" id="UP001230188">
    <property type="component" value="Unassembled WGS sequence"/>
</dbReference>
<dbReference type="EC" id="3.1.3.80" evidence="3"/>
<comment type="catalytic activity">
    <reaction evidence="12">
        <text>1D-myo-inositol hexakisphosphate + H2O = 1D-myo-inositol 1,2,4,5,6-pentakisphosphate + phosphate</text>
        <dbReference type="Rhea" id="RHEA:16989"/>
        <dbReference type="ChEBI" id="CHEBI:15377"/>
        <dbReference type="ChEBI" id="CHEBI:43474"/>
        <dbReference type="ChEBI" id="CHEBI:57798"/>
        <dbReference type="ChEBI" id="CHEBI:58130"/>
        <dbReference type="EC" id="3.1.3.62"/>
    </reaction>
    <physiologicalReaction direction="left-to-right" evidence="12">
        <dbReference type="Rhea" id="RHEA:16990"/>
    </physiologicalReaction>
</comment>
<evidence type="ECO:0000256" key="10">
    <source>
        <dbReference type="ARBA" id="ARBA00043668"/>
    </source>
</evidence>
<dbReference type="SUPFAM" id="SSF53254">
    <property type="entry name" value="Phosphoglycerate mutase-like"/>
    <property type="match status" value="1"/>
</dbReference>
<evidence type="ECO:0000256" key="8">
    <source>
        <dbReference type="ARBA" id="ARBA00023136"/>
    </source>
</evidence>
<comment type="catalytic activity">
    <reaction evidence="11">
        <text>1D-myo-inositol 1,2,4,5,6-pentakisphosphate + H2O = 1D-myo-inositol 1,2,5,6-tetrakisphosphate + phosphate</text>
        <dbReference type="Rhea" id="RHEA:77115"/>
        <dbReference type="ChEBI" id="CHEBI:15377"/>
        <dbReference type="ChEBI" id="CHEBI:43474"/>
        <dbReference type="ChEBI" id="CHEBI:57798"/>
        <dbReference type="ChEBI" id="CHEBI:195535"/>
        <dbReference type="EC" id="3.1.3.62"/>
    </reaction>
    <physiologicalReaction direction="left-to-right" evidence="11">
        <dbReference type="Rhea" id="RHEA:77116"/>
    </physiologicalReaction>
</comment>
<comment type="subcellular location">
    <subcellularLocation>
        <location evidence="1">Membrane</location>
    </subcellularLocation>
</comment>
<comment type="similarity">
    <text evidence="2">Belongs to the histidine acid phosphatase family. MINPP1 subfamily.</text>
</comment>
<proteinExistence type="inferred from homology"/>
<dbReference type="InterPro" id="IPR029033">
    <property type="entry name" value="His_PPase_superfam"/>
</dbReference>
<comment type="catalytic activity">
    <reaction evidence="13">
        <text>(2R)-2,3-bisphosphoglycerate + H2O = (2R)-2-phosphoglycerate + phosphate</text>
        <dbReference type="Rhea" id="RHEA:27381"/>
        <dbReference type="ChEBI" id="CHEBI:15377"/>
        <dbReference type="ChEBI" id="CHEBI:43474"/>
        <dbReference type="ChEBI" id="CHEBI:58248"/>
        <dbReference type="ChEBI" id="CHEBI:58289"/>
        <dbReference type="EC" id="3.1.3.80"/>
    </reaction>
    <physiologicalReaction direction="left-to-right" evidence="13">
        <dbReference type="Rhea" id="RHEA:27382"/>
    </physiologicalReaction>
</comment>
<dbReference type="InterPro" id="IPR000560">
    <property type="entry name" value="His_Pase_clade-2"/>
</dbReference>
<dbReference type="AlphaFoldDB" id="A0AAD7UA41"/>
<dbReference type="EC" id="3.1.3.62" evidence="4"/>
<evidence type="ECO:0000256" key="2">
    <source>
        <dbReference type="ARBA" id="ARBA00008422"/>
    </source>
</evidence>
<evidence type="ECO:0000256" key="13">
    <source>
        <dbReference type="ARBA" id="ARBA00043832"/>
    </source>
</evidence>
<dbReference type="PANTHER" id="PTHR20963:SF8">
    <property type="entry name" value="MULTIPLE INOSITOL POLYPHOSPHATE PHOSPHATASE 1"/>
    <property type="match status" value="1"/>
</dbReference>
<evidence type="ECO:0000256" key="3">
    <source>
        <dbReference type="ARBA" id="ARBA00012976"/>
    </source>
</evidence>
<evidence type="ECO:0000256" key="4">
    <source>
        <dbReference type="ARBA" id="ARBA00013040"/>
    </source>
</evidence>
<accession>A0AAD7UA41</accession>
<protein>
    <recommendedName>
        <fullName evidence="5">Multiple inositol polyphosphate phosphatase 1</fullName>
        <ecNumber evidence="4">3.1.3.62</ecNumber>
        <ecNumber evidence="3">3.1.3.80</ecNumber>
    </recommendedName>
    <alternativeName>
        <fullName evidence="9">2,3-bisphosphoglycerate 3-phosphatase</fullName>
    </alternativeName>
</protein>
<dbReference type="EMBL" id="JAQMWT010000471">
    <property type="protein sequence ID" value="KAJ8600813.1"/>
    <property type="molecule type" value="Genomic_DNA"/>
</dbReference>
<comment type="catalytic activity">
    <reaction evidence="10">
        <text>1D-myo-inositol 1,2,5,6-tetrakisphosphate + H2O = 1D-myo-inositol 1,2,6-trisphosphate + phosphate</text>
        <dbReference type="Rhea" id="RHEA:77119"/>
        <dbReference type="ChEBI" id="CHEBI:15377"/>
        <dbReference type="ChEBI" id="CHEBI:43474"/>
        <dbReference type="ChEBI" id="CHEBI:195535"/>
        <dbReference type="ChEBI" id="CHEBI:195537"/>
        <dbReference type="EC" id="3.1.3.62"/>
    </reaction>
    <physiologicalReaction direction="left-to-right" evidence="10">
        <dbReference type="Rhea" id="RHEA:77120"/>
    </physiologicalReaction>
</comment>
<dbReference type="GO" id="GO:0016020">
    <property type="term" value="C:membrane"/>
    <property type="evidence" value="ECO:0007669"/>
    <property type="project" value="UniProtKB-SubCell"/>
</dbReference>
<keyword evidence="8" id="KW-0472">Membrane</keyword>
<reference evidence="14" key="1">
    <citation type="submission" date="2023-01" db="EMBL/GenBank/DDBJ databases">
        <title>Metagenome sequencing of chrysophaentin producing Chrysophaeum taylorii.</title>
        <authorList>
            <person name="Davison J."/>
            <person name="Bewley C."/>
        </authorList>
    </citation>
    <scope>NUCLEOTIDE SEQUENCE</scope>
    <source>
        <strain evidence="14">NIES-1699</strain>
    </source>
</reference>
<evidence type="ECO:0000256" key="7">
    <source>
        <dbReference type="ARBA" id="ARBA00022801"/>
    </source>
</evidence>
<evidence type="ECO:0000256" key="12">
    <source>
        <dbReference type="ARBA" id="ARBA00043691"/>
    </source>
</evidence>
<evidence type="ECO:0000256" key="6">
    <source>
        <dbReference type="ARBA" id="ARBA00022729"/>
    </source>
</evidence>
<evidence type="ECO:0000256" key="5">
    <source>
        <dbReference type="ARBA" id="ARBA00018097"/>
    </source>
</evidence>
<comment type="caution">
    <text evidence="14">The sequence shown here is derived from an EMBL/GenBank/DDBJ whole genome shotgun (WGS) entry which is preliminary data.</text>
</comment>
<name>A0AAD7UA41_9STRA</name>
<dbReference type="Pfam" id="PF00328">
    <property type="entry name" value="His_Phos_2"/>
    <property type="match status" value="1"/>
</dbReference>
<keyword evidence="15" id="KW-1185">Reference proteome</keyword>
<gene>
    <name evidence="14" type="ORF">CTAYLR_006412</name>
</gene>
<keyword evidence="6" id="KW-0732">Signal</keyword>
<sequence length="385" mass="42444">MGTKTAYSVPTGVGPPALPSSCGDAVMVNVVARHGSRQSSHIEELDELASRIGKPWKYPFAASKASLLLDRGLRESYDLARRLKAAYPRAFPGNEPFVATDFEVRATRKSRSVASAEAFALGALGATSVDVSSRDDISLRFFDHCPAYEASVDSDAGFSELDEYLRGPKIADALATFRHHLGNASLDDLFLAYEGCAYDFLLEEDARVVSDWCSLLGPRDNLLALEYAKDLEVWYESAGGNPLAPRAAVELIRDFFDAFATRRGAWRFAHAETLLPFATALGAFDAQPPLTAAYRDDTRLFKTSLVSPMAANLVAAAYPCVDETNRSHFRVKFSLNERDFQVPGCDDLYCDLGTLRDIFAAPLRDWNFTEICARRGPFDQRLPRP</sequence>
<dbReference type="GO" id="GO:0052745">
    <property type="term" value="F:inositol phosphate phosphatase activity"/>
    <property type="evidence" value="ECO:0007669"/>
    <property type="project" value="TreeGrafter"/>
</dbReference>
<evidence type="ECO:0000313" key="15">
    <source>
        <dbReference type="Proteomes" id="UP001230188"/>
    </source>
</evidence>